<dbReference type="GO" id="GO:0003677">
    <property type="term" value="F:DNA binding"/>
    <property type="evidence" value="ECO:0007669"/>
    <property type="project" value="UniProtKB-KW"/>
</dbReference>
<feature type="modified residue" description="4-aspartylphosphate" evidence="4">
    <location>
        <position position="55"/>
    </location>
</feature>
<evidence type="ECO:0000313" key="8">
    <source>
        <dbReference type="EMBL" id="SOB89666.1"/>
    </source>
</evidence>
<organism evidence="8 9">
    <name type="scientific">Stappia indica</name>
    <dbReference type="NCBI Taxonomy" id="538381"/>
    <lineage>
        <taxon>Bacteria</taxon>
        <taxon>Pseudomonadati</taxon>
        <taxon>Pseudomonadota</taxon>
        <taxon>Alphaproteobacteria</taxon>
        <taxon>Hyphomicrobiales</taxon>
        <taxon>Stappiaceae</taxon>
        <taxon>Stappia</taxon>
    </lineage>
</organism>
<gene>
    <name evidence="8" type="ORF">SAMN05421512_101313</name>
</gene>
<dbReference type="PROSITE" id="PS00622">
    <property type="entry name" value="HTH_LUXR_1"/>
    <property type="match status" value="1"/>
</dbReference>
<dbReference type="InterPro" id="IPR000792">
    <property type="entry name" value="Tscrpt_reg_LuxR_C"/>
</dbReference>
<evidence type="ECO:0000256" key="5">
    <source>
        <dbReference type="SAM" id="MobiDB-lite"/>
    </source>
</evidence>
<dbReference type="GO" id="GO:0006355">
    <property type="term" value="P:regulation of DNA-templated transcription"/>
    <property type="evidence" value="ECO:0007669"/>
    <property type="project" value="InterPro"/>
</dbReference>
<sequence length="232" mass="24608">MTRILIVEDLAEARKWLEGVAREAFAGPHEIDARTTLQDGLAAAARHDYDVALIDLRLPDGSGIEVLRALRQRSSGTLCVVTTAMADDVHIVAALSAGANGYLLKEQPSAMIVRQLSQLADGIPALSPAIARRIMEHFQLTGPAAEPEESLTEREKEVLALIGRGMRNVDVSEQLSLSGNTVATHIKSIYRKLGISSRAEASWHAAMLGLAPGKTEGSETPPANGVASGSAD</sequence>
<evidence type="ECO:0000256" key="4">
    <source>
        <dbReference type="PROSITE-ProRule" id="PRU00169"/>
    </source>
</evidence>
<dbReference type="OrthoDB" id="5292887at2"/>
<dbReference type="Pfam" id="PF00196">
    <property type="entry name" value="GerE"/>
    <property type="match status" value="1"/>
</dbReference>
<dbReference type="PANTHER" id="PTHR44688:SF16">
    <property type="entry name" value="DNA-BINDING TRANSCRIPTIONAL ACTIVATOR DEVR_DOSR"/>
    <property type="match status" value="1"/>
</dbReference>
<dbReference type="SMART" id="SM00448">
    <property type="entry name" value="REC"/>
    <property type="match status" value="1"/>
</dbReference>
<dbReference type="Pfam" id="PF00072">
    <property type="entry name" value="Response_reg"/>
    <property type="match status" value="1"/>
</dbReference>
<dbReference type="InterPro" id="IPR001789">
    <property type="entry name" value="Sig_transdc_resp-reg_receiver"/>
</dbReference>
<dbReference type="PROSITE" id="PS50110">
    <property type="entry name" value="RESPONSE_REGULATORY"/>
    <property type="match status" value="1"/>
</dbReference>
<proteinExistence type="predicted"/>
<reference evidence="8 9" key="1">
    <citation type="submission" date="2017-08" db="EMBL/GenBank/DDBJ databases">
        <authorList>
            <person name="de Groot N.N."/>
        </authorList>
    </citation>
    <scope>NUCLEOTIDE SEQUENCE [LARGE SCALE GENOMIC DNA]</scope>
    <source>
        <strain evidence="8 9">USBA 352</strain>
    </source>
</reference>
<dbReference type="GO" id="GO:0000160">
    <property type="term" value="P:phosphorelay signal transduction system"/>
    <property type="evidence" value="ECO:0007669"/>
    <property type="project" value="InterPro"/>
</dbReference>
<keyword evidence="3" id="KW-0804">Transcription</keyword>
<dbReference type="InterPro" id="IPR011006">
    <property type="entry name" value="CheY-like_superfamily"/>
</dbReference>
<dbReference type="CDD" id="cd06170">
    <property type="entry name" value="LuxR_C_like"/>
    <property type="match status" value="1"/>
</dbReference>
<evidence type="ECO:0000256" key="1">
    <source>
        <dbReference type="ARBA" id="ARBA00023015"/>
    </source>
</evidence>
<accession>A0A285R6C8</accession>
<keyword evidence="2" id="KW-0238">DNA-binding</keyword>
<feature type="region of interest" description="Disordered" evidence="5">
    <location>
        <begin position="212"/>
        <end position="232"/>
    </location>
</feature>
<evidence type="ECO:0000259" key="6">
    <source>
        <dbReference type="PROSITE" id="PS50043"/>
    </source>
</evidence>
<dbReference type="PROSITE" id="PS50043">
    <property type="entry name" value="HTH_LUXR_2"/>
    <property type="match status" value="1"/>
</dbReference>
<dbReference type="SUPFAM" id="SSF46894">
    <property type="entry name" value="C-terminal effector domain of the bipartite response regulators"/>
    <property type="match status" value="1"/>
</dbReference>
<feature type="domain" description="Response regulatory" evidence="7">
    <location>
        <begin position="3"/>
        <end position="120"/>
    </location>
</feature>
<feature type="domain" description="HTH luxR-type" evidence="6">
    <location>
        <begin position="144"/>
        <end position="209"/>
    </location>
</feature>
<dbReference type="AlphaFoldDB" id="A0A285R6C8"/>
<dbReference type="PRINTS" id="PR00038">
    <property type="entry name" value="HTHLUXR"/>
</dbReference>
<dbReference type="CDD" id="cd00156">
    <property type="entry name" value="REC"/>
    <property type="match status" value="1"/>
</dbReference>
<name>A0A285R6C8_9HYPH</name>
<dbReference type="EMBL" id="OBML01000001">
    <property type="protein sequence ID" value="SOB89666.1"/>
    <property type="molecule type" value="Genomic_DNA"/>
</dbReference>
<dbReference type="Proteomes" id="UP000219331">
    <property type="component" value="Unassembled WGS sequence"/>
</dbReference>
<dbReference type="STRING" id="538381.GCA_001696535_01392"/>
<evidence type="ECO:0000259" key="7">
    <source>
        <dbReference type="PROSITE" id="PS50110"/>
    </source>
</evidence>
<dbReference type="SMART" id="SM00421">
    <property type="entry name" value="HTH_LUXR"/>
    <property type="match status" value="1"/>
</dbReference>
<dbReference type="SUPFAM" id="SSF52172">
    <property type="entry name" value="CheY-like"/>
    <property type="match status" value="1"/>
</dbReference>
<keyword evidence="4" id="KW-0597">Phosphoprotein</keyword>
<evidence type="ECO:0000313" key="9">
    <source>
        <dbReference type="Proteomes" id="UP000219331"/>
    </source>
</evidence>
<dbReference type="PANTHER" id="PTHR44688">
    <property type="entry name" value="DNA-BINDING TRANSCRIPTIONAL ACTIVATOR DEVR_DOSR"/>
    <property type="match status" value="1"/>
</dbReference>
<protein>
    <submittedName>
        <fullName evidence="8">Two component transcriptional regulator, LuxR family</fullName>
    </submittedName>
</protein>
<dbReference type="RefSeq" id="WP_097173693.1">
    <property type="nucleotide sequence ID" value="NZ_OBML01000001.1"/>
</dbReference>
<dbReference type="Gene3D" id="3.40.50.2300">
    <property type="match status" value="1"/>
</dbReference>
<dbReference type="InterPro" id="IPR036388">
    <property type="entry name" value="WH-like_DNA-bd_sf"/>
</dbReference>
<keyword evidence="1" id="KW-0805">Transcription regulation</keyword>
<dbReference type="Gene3D" id="1.10.10.10">
    <property type="entry name" value="Winged helix-like DNA-binding domain superfamily/Winged helix DNA-binding domain"/>
    <property type="match status" value="1"/>
</dbReference>
<dbReference type="InterPro" id="IPR016032">
    <property type="entry name" value="Sig_transdc_resp-reg_C-effctor"/>
</dbReference>
<evidence type="ECO:0000256" key="3">
    <source>
        <dbReference type="ARBA" id="ARBA00023163"/>
    </source>
</evidence>
<keyword evidence="9" id="KW-1185">Reference proteome</keyword>
<evidence type="ECO:0000256" key="2">
    <source>
        <dbReference type="ARBA" id="ARBA00023125"/>
    </source>
</evidence>